<dbReference type="EMBL" id="BAABBR010000001">
    <property type="protein sequence ID" value="GAA4030011.1"/>
    <property type="molecule type" value="Genomic_DNA"/>
</dbReference>
<sequence>MIRRARAILACERAASAAEFALVLPILGLLLLGTIDAGRLMWEMNKAEKATQMGVRYAIVSDPVATIVDNDFVGSDNIPGGDKVSVALFDNAVCTSAACDVTGTTKATGDIDTDAFDAIVAWMQKFDPTIAAEDVTVTYRNVGLGYAGNPTGPDVSPLTTIEVGNRTFTPLILFGAATLNLPPAKASLTLEDGDCSSTDECGASN</sequence>
<reference evidence="3" key="1">
    <citation type="journal article" date="2019" name="Int. J. Syst. Evol. Microbiol.">
        <title>The Global Catalogue of Microorganisms (GCM) 10K type strain sequencing project: providing services to taxonomists for standard genome sequencing and annotation.</title>
        <authorList>
            <consortium name="The Broad Institute Genomics Platform"/>
            <consortium name="The Broad Institute Genome Sequencing Center for Infectious Disease"/>
            <person name="Wu L."/>
            <person name="Ma J."/>
        </authorList>
    </citation>
    <scope>NUCLEOTIDE SEQUENCE [LARGE SCALE GENOMIC DNA]</scope>
    <source>
        <strain evidence="3">JCM 17564</strain>
    </source>
</reference>
<accession>A0ABP7TQZ0</accession>
<evidence type="ECO:0000313" key="2">
    <source>
        <dbReference type="EMBL" id="GAA4030011.1"/>
    </source>
</evidence>
<protein>
    <submittedName>
        <fullName evidence="2">Pilus assembly protein</fullName>
    </submittedName>
</protein>
<keyword evidence="3" id="KW-1185">Reference proteome</keyword>
<dbReference type="Proteomes" id="UP001424459">
    <property type="component" value="Unassembled WGS sequence"/>
</dbReference>
<dbReference type="Pfam" id="PF07811">
    <property type="entry name" value="TadE"/>
    <property type="match status" value="1"/>
</dbReference>
<evidence type="ECO:0000313" key="3">
    <source>
        <dbReference type="Proteomes" id="UP001424459"/>
    </source>
</evidence>
<organism evidence="2 3">
    <name type="scientific">Sphingomonas rosea</name>
    <dbReference type="NCBI Taxonomy" id="335605"/>
    <lineage>
        <taxon>Bacteria</taxon>
        <taxon>Pseudomonadati</taxon>
        <taxon>Pseudomonadota</taxon>
        <taxon>Alphaproteobacteria</taxon>
        <taxon>Sphingomonadales</taxon>
        <taxon>Sphingomonadaceae</taxon>
        <taxon>Sphingomonas</taxon>
    </lineage>
</organism>
<proteinExistence type="predicted"/>
<comment type="caution">
    <text evidence="2">The sequence shown here is derived from an EMBL/GenBank/DDBJ whole genome shotgun (WGS) entry which is preliminary data.</text>
</comment>
<evidence type="ECO:0000259" key="1">
    <source>
        <dbReference type="Pfam" id="PF07811"/>
    </source>
</evidence>
<name>A0ABP7TQZ0_9SPHN</name>
<feature type="domain" description="TadE-like" evidence="1">
    <location>
        <begin position="15"/>
        <end position="56"/>
    </location>
</feature>
<gene>
    <name evidence="2" type="ORF">GCM10022281_06550</name>
</gene>
<dbReference type="InterPro" id="IPR012495">
    <property type="entry name" value="TadE-like_dom"/>
</dbReference>
<dbReference type="RefSeq" id="WP_344695572.1">
    <property type="nucleotide sequence ID" value="NZ_BAABBR010000001.1"/>
</dbReference>